<dbReference type="InterPro" id="IPR005322">
    <property type="entry name" value="Peptidase_C69"/>
</dbReference>
<reference evidence="7" key="2">
    <citation type="submission" date="2020-09" db="EMBL/GenBank/DDBJ databases">
        <authorList>
            <person name="Sun Q."/>
            <person name="Sedlacek I."/>
        </authorList>
    </citation>
    <scope>NUCLEOTIDE SEQUENCE</scope>
    <source>
        <strain evidence="7">CCM 8606</strain>
    </source>
</reference>
<evidence type="ECO:0000256" key="1">
    <source>
        <dbReference type="ARBA" id="ARBA00001670"/>
    </source>
</evidence>
<evidence type="ECO:0000256" key="5">
    <source>
        <dbReference type="ARBA" id="ARBA00022997"/>
    </source>
</evidence>
<keyword evidence="5 6" id="KW-0224">Dipeptidase</keyword>
<organism evidence="7 8">
    <name type="scientific">Galliscardovia ingluviei</name>
    <dbReference type="NCBI Taxonomy" id="1769422"/>
    <lineage>
        <taxon>Bacteria</taxon>
        <taxon>Bacillati</taxon>
        <taxon>Actinomycetota</taxon>
        <taxon>Actinomycetes</taxon>
        <taxon>Bifidobacteriales</taxon>
        <taxon>Bifidobacteriaceae</taxon>
        <taxon>Galliscardovia</taxon>
    </lineage>
</organism>
<dbReference type="Pfam" id="PF03577">
    <property type="entry name" value="Peptidase_C69"/>
    <property type="match status" value="1"/>
</dbReference>
<dbReference type="EMBL" id="BMDH01000003">
    <property type="protein sequence ID" value="GGI14806.1"/>
    <property type="molecule type" value="Genomic_DNA"/>
</dbReference>
<dbReference type="EC" id="3.4.-.-" evidence="6"/>
<protein>
    <recommendedName>
        <fullName evidence="6">Dipeptidase</fullName>
        <ecNumber evidence="6">3.4.-.-</ecNumber>
    </recommendedName>
</protein>
<evidence type="ECO:0000256" key="6">
    <source>
        <dbReference type="RuleBase" id="RU364089"/>
    </source>
</evidence>
<dbReference type="RefSeq" id="WP_188355443.1">
    <property type="nucleotide sequence ID" value="NZ_BMDH01000003.1"/>
</dbReference>
<dbReference type="PANTHER" id="PTHR12994:SF17">
    <property type="entry name" value="LD30995P"/>
    <property type="match status" value="1"/>
</dbReference>
<dbReference type="GO" id="GO:0070004">
    <property type="term" value="F:cysteine-type exopeptidase activity"/>
    <property type="evidence" value="ECO:0007669"/>
    <property type="project" value="InterPro"/>
</dbReference>
<dbReference type="InterPro" id="IPR047804">
    <property type="entry name" value="C69_dipept_A-like"/>
</dbReference>
<comment type="caution">
    <text evidence="7">The sequence shown here is derived from an EMBL/GenBank/DDBJ whole genome shotgun (WGS) entry which is preliminary data.</text>
</comment>
<accession>A0A8J3EZU5</accession>
<name>A0A8J3EZU5_9BIFI</name>
<dbReference type="AlphaFoldDB" id="A0A8J3EZU5"/>
<proteinExistence type="inferred from homology"/>
<gene>
    <name evidence="7" type="primary">pepD</name>
    <name evidence="7" type="ORF">GCM10007377_12760</name>
</gene>
<dbReference type="GO" id="GO:0006508">
    <property type="term" value="P:proteolysis"/>
    <property type="evidence" value="ECO:0007669"/>
    <property type="project" value="UniProtKB-KW"/>
</dbReference>
<dbReference type="PANTHER" id="PTHR12994">
    <property type="entry name" value="SECERNIN"/>
    <property type="match status" value="1"/>
</dbReference>
<dbReference type="NCBIfam" id="NF033678">
    <property type="entry name" value="C69_fam_dipept"/>
    <property type="match status" value="1"/>
</dbReference>
<sequence>MACTTILVGKYASYDGSTIIARNEDSAQGEFDPKKMVVVTPSEQPRHYRSVISHVEIELPEEPLQYSAVPNADLHIGLWAEAGVNEANVAMSATETITSNERVLGADPLVELQPARGKEGDADYQPEVPGGIGEEDMVTLVLPYIRSAREGVQRLGALLEQYGTYEMNGIAFSDVDEIWWLETIGGHHWIAKRVPDDAYVTMPNQLGIDEFDLEDALGEQEEHMCSADMEEFIERHHLNLAVEDVSPLNPRDMFGSHSDQDHVYNTPRAWYIQRFLNPYDELWDSPTAPHTPSSDDIPWCRQPERKITIEDIKYVLSSHYQGTPFDPYGKLGDDSTRGSVRPIGINRQNHLAVMQIRPYRPESCRAIQWMAYGSNPFNTLVPMYANVNTVPEYLADTTTRVTSENFYWVNRLIAVMADAHFADCIPHIGRYQEKTGGMGHRMIEATDEQVMRLDTNPVDVDGLADEELELTGERDADAIIAAVRNDEVRDILQAANQTMADQLKRETEDLLDKVLYAASMGMRNGFHLSDN</sequence>
<evidence type="ECO:0000313" key="7">
    <source>
        <dbReference type="EMBL" id="GGI14806.1"/>
    </source>
</evidence>
<evidence type="ECO:0000256" key="4">
    <source>
        <dbReference type="ARBA" id="ARBA00022801"/>
    </source>
</evidence>
<reference evidence="7" key="1">
    <citation type="journal article" date="2014" name="Int. J. Syst. Evol. Microbiol.">
        <title>Complete genome sequence of Corynebacterium casei LMG S-19264T (=DSM 44701T), isolated from a smear-ripened cheese.</title>
        <authorList>
            <consortium name="US DOE Joint Genome Institute (JGI-PGF)"/>
            <person name="Walter F."/>
            <person name="Albersmeier A."/>
            <person name="Kalinowski J."/>
            <person name="Ruckert C."/>
        </authorList>
    </citation>
    <scope>NUCLEOTIDE SEQUENCE</scope>
    <source>
        <strain evidence="7">CCM 8606</strain>
    </source>
</reference>
<comment type="similarity">
    <text evidence="2 6">Belongs to the peptidase C69 family.</text>
</comment>
<evidence type="ECO:0000256" key="2">
    <source>
        <dbReference type="ARBA" id="ARBA00007225"/>
    </source>
</evidence>
<dbReference type="Gene3D" id="3.60.60.10">
    <property type="entry name" value="Penicillin V Acylase, Chain A"/>
    <property type="match status" value="1"/>
</dbReference>
<keyword evidence="3 6" id="KW-0645">Protease</keyword>
<dbReference type="Proteomes" id="UP000619536">
    <property type="component" value="Unassembled WGS sequence"/>
</dbReference>
<keyword evidence="8" id="KW-1185">Reference proteome</keyword>
<evidence type="ECO:0000256" key="3">
    <source>
        <dbReference type="ARBA" id="ARBA00022670"/>
    </source>
</evidence>
<dbReference type="GO" id="GO:0016805">
    <property type="term" value="F:dipeptidase activity"/>
    <property type="evidence" value="ECO:0007669"/>
    <property type="project" value="UniProtKB-KW"/>
</dbReference>
<keyword evidence="4 6" id="KW-0378">Hydrolase</keyword>
<comment type="catalytic activity">
    <reaction evidence="1">
        <text>an L-aminoacyl-L-amino acid + H2O = 2 an L-alpha-amino acid</text>
        <dbReference type="Rhea" id="RHEA:48940"/>
        <dbReference type="ChEBI" id="CHEBI:15377"/>
        <dbReference type="ChEBI" id="CHEBI:59869"/>
        <dbReference type="ChEBI" id="CHEBI:77460"/>
        <dbReference type="EC" id="3.4.13.19"/>
    </reaction>
</comment>
<evidence type="ECO:0000313" key="8">
    <source>
        <dbReference type="Proteomes" id="UP000619536"/>
    </source>
</evidence>